<name>A0A0A9BWR8_ARUDO</name>
<accession>A0A0A9BWR8</accession>
<protein>
    <submittedName>
        <fullName evidence="1">Uncharacterized protein</fullName>
    </submittedName>
</protein>
<reference evidence="1" key="2">
    <citation type="journal article" date="2015" name="Data Brief">
        <title>Shoot transcriptome of the giant reed, Arundo donax.</title>
        <authorList>
            <person name="Barrero R.A."/>
            <person name="Guerrero F.D."/>
            <person name="Moolhuijzen P."/>
            <person name="Goolsby J.A."/>
            <person name="Tidwell J."/>
            <person name="Bellgard S.E."/>
            <person name="Bellgard M.I."/>
        </authorList>
    </citation>
    <scope>NUCLEOTIDE SEQUENCE</scope>
    <source>
        <tissue evidence="1">Shoot tissue taken approximately 20 cm above the soil surface</tissue>
    </source>
</reference>
<evidence type="ECO:0000313" key="1">
    <source>
        <dbReference type="EMBL" id="JAD67756.1"/>
    </source>
</evidence>
<proteinExistence type="predicted"/>
<dbReference type="AlphaFoldDB" id="A0A0A9BWR8"/>
<sequence length="29" mass="3133">MLSFQVSPLSLLCSRKKHPIVILCCGATS</sequence>
<reference evidence="1" key="1">
    <citation type="submission" date="2014-09" db="EMBL/GenBank/DDBJ databases">
        <authorList>
            <person name="Magalhaes I.L.F."/>
            <person name="Oliveira U."/>
            <person name="Santos F.R."/>
            <person name="Vidigal T.H.D.A."/>
            <person name="Brescovit A.D."/>
            <person name="Santos A.J."/>
        </authorList>
    </citation>
    <scope>NUCLEOTIDE SEQUENCE</scope>
    <source>
        <tissue evidence="1">Shoot tissue taken approximately 20 cm above the soil surface</tissue>
    </source>
</reference>
<organism evidence="1">
    <name type="scientific">Arundo donax</name>
    <name type="common">Giant reed</name>
    <name type="synonym">Donax arundinaceus</name>
    <dbReference type="NCBI Taxonomy" id="35708"/>
    <lineage>
        <taxon>Eukaryota</taxon>
        <taxon>Viridiplantae</taxon>
        <taxon>Streptophyta</taxon>
        <taxon>Embryophyta</taxon>
        <taxon>Tracheophyta</taxon>
        <taxon>Spermatophyta</taxon>
        <taxon>Magnoliopsida</taxon>
        <taxon>Liliopsida</taxon>
        <taxon>Poales</taxon>
        <taxon>Poaceae</taxon>
        <taxon>PACMAD clade</taxon>
        <taxon>Arundinoideae</taxon>
        <taxon>Arundineae</taxon>
        <taxon>Arundo</taxon>
    </lineage>
</organism>
<dbReference type="EMBL" id="GBRH01230139">
    <property type="protein sequence ID" value="JAD67756.1"/>
    <property type="molecule type" value="Transcribed_RNA"/>
</dbReference>